<comment type="cofactor">
    <cofactor evidence="1">
        <name>Zn(2+)</name>
        <dbReference type="ChEBI" id="CHEBI:29105"/>
    </cofactor>
</comment>
<gene>
    <name evidence="6" type="ORF">JYU34_001604</name>
</gene>
<dbReference type="Gene3D" id="3.40.630.10">
    <property type="entry name" value="Zn peptidases"/>
    <property type="match status" value="1"/>
</dbReference>
<evidence type="ECO:0000256" key="4">
    <source>
        <dbReference type="SAM" id="MobiDB-lite"/>
    </source>
</evidence>
<dbReference type="SUPFAM" id="SSF53187">
    <property type="entry name" value="Zn-dependent exopeptidases"/>
    <property type="match status" value="1"/>
</dbReference>
<evidence type="ECO:0000313" key="7">
    <source>
        <dbReference type="Proteomes" id="UP000823941"/>
    </source>
</evidence>
<organism evidence="6 7">
    <name type="scientific">Plutella xylostella</name>
    <name type="common">Diamondback moth</name>
    <name type="synonym">Plutella maculipennis</name>
    <dbReference type="NCBI Taxonomy" id="51655"/>
    <lineage>
        <taxon>Eukaryota</taxon>
        <taxon>Metazoa</taxon>
        <taxon>Ecdysozoa</taxon>
        <taxon>Arthropoda</taxon>
        <taxon>Hexapoda</taxon>
        <taxon>Insecta</taxon>
        <taxon>Pterygota</taxon>
        <taxon>Neoptera</taxon>
        <taxon>Endopterygota</taxon>
        <taxon>Lepidoptera</taxon>
        <taxon>Glossata</taxon>
        <taxon>Ditrysia</taxon>
        <taxon>Yponomeutoidea</taxon>
        <taxon>Plutellidae</taxon>
        <taxon>Plutella</taxon>
    </lineage>
</organism>
<dbReference type="InterPro" id="IPR000834">
    <property type="entry name" value="Peptidase_M14"/>
</dbReference>
<dbReference type="PANTHER" id="PTHR11705">
    <property type="entry name" value="PROTEASE FAMILY M14 CARBOXYPEPTIDASE A,B"/>
    <property type="match status" value="1"/>
</dbReference>
<evidence type="ECO:0000259" key="5">
    <source>
        <dbReference type="PROSITE" id="PS52035"/>
    </source>
</evidence>
<feature type="domain" description="Peptidase M14" evidence="5">
    <location>
        <begin position="75"/>
        <end position="367"/>
    </location>
</feature>
<feature type="compositionally biased region" description="Basic residues" evidence="4">
    <location>
        <begin position="1"/>
        <end position="18"/>
    </location>
</feature>
<proteinExistence type="inferred from homology"/>
<dbReference type="PANTHER" id="PTHR11705:SF91">
    <property type="entry name" value="FI01817P-RELATED"/>
    <property type="match status" value="1"/>
</dbReference>
<feature type="region of interest" description="Disordered" evidence="4">
    <location>
        <begin position="1"/>
        <end position="24"/>
    </location>
</feature>
<dbReference type="EMBL" id="JAHIBW010000003">
    <property type="protein sequence ID" value="KAG7312143.1"/>
    <property type="molecule type" value="Genomic_DNA"/>
</dbReference>
<evidence type="ECO:0000313" key="6">
    <source>
        <dbReference type="EMBL" id="KAG7312143.1"/>
    </source>
</evidence>
<evidence type="ECO:0000256" key="1">
    <source>
        <dbReference type="ARBA" id="ARBA00001947"/>
    </source>
</evidence>
<sequence>MKSVAGRKKKPQLPKKKVKESDADRLARERWEKFRKMELKAGAHEARKMAGMKKLMVNGSWVPVKDPTAVFDFKDYYRLAPIYTYLGSLELKVPEVLQVFTIADSADGRPIQCCKISNGDPSNGAVWIDAGMSPCEWVGPPTAIYMINELATDFTNQPYYITNKDWYIVPMINPDGYEYSHTIDRMYTKNRSLQKGKKVGVDLNRNFQPGFNSKDSGTSQNPVEWNFPGYEPVSEYETIVIKNILTSAIPFNVYITLRAYHQSIVFPYSGHQDEACQKFHMLMEGANVMAQAIYDCTGQNFQTGEARDLLKNPVGASIDYAHGYACIPHCYQLNLRSKQHKYLLPADEIKESGMEALAACSELMKYLDNWGCSLIRRAV</sequence>
<comment type="caution">
    <text evidence="6">The sequence shown here is derived from an EMBL/GenBank/DDBJ whole genome shotgun (WGS) entry which is preliminary data.</text>
</comment>
<keyword evidence="7" id="KW-1185">Reference proteome</keyword>
<comment type="similarity">
    <text evidence="2 3">Belongs to the peptidase M14 family.</text>
</comment>
<dbReference type="Pfam" id="PF00246">
    <property type="entry name" value="Peptidase_M14"/>
    <property type="match status" value="1"/>
</dbReference>
<reference evidence="6 7" key="1">
    <citation type="submission" date="2021-06" db="EMBL/GenBank/DDBJ databases">
        <title>A haploid diamondback moth (Plutella xylostella L.) genome assembly resolves 31 chromosomes and identifies a diamide resistance mutation.</title>
        <authorList>
            <person name="Ward C.M."/>
            <person name="Perry K.D."/>
            <person name="Baker G."/>
            <person name="Powis K."/>
            <person name="Heckel D.G."/>
            <person name="Baxter S.W."/>
        </authorList>
    </citation>
    <scope>NUCLEOTIDE SEQUENCE [LARGE SCALE GENOMIC DNA]</scope>
    <source>
        <strain evidence="6 7">LV</strain>
        <tissue evidence="6">Single pupa</tissue>
    </source>
</reference>
<evidence type="ECO:0000256" key="3">
    <source>
        <dbReference type="PROSITE-ProRule" id="PRU01379"/>
    </source>
</evidence>
<accession>A0ABQ7R4B8</accession>
<dbReference type="PROSITE" id="PS52035">
    <property type="entry name" value="PEPTIDASE_M14"/>
    <property type="match status" value="1"/>
</dbReference>
<dbReference type="Proteomes" id="UP000823941">
    <property type="component" value="Chromosome 3"/>
</dbReference>
<dbReference type="SMART" id="SM00631">
    <property type="entry name" value="Zn_pept"/>
    <property type="match status" value="1"/>
</dbReference>
<evidence type="ECO:0000256" key="2">
    <source>
        <dbReference type="ARBA" id="ARBA00005988"/>
    </source>
</evidence>
<name>A0ABQ7R4B8_PLUXY</name>
<comment type="caution">
    <text evidence="3">Lacks conserved residue(s) required for the propagation of feature annotation.</text>
</comment>
<protein>
    <recommendedName>
        <fullName evidence="5">Peptidase M14 domain-containing protein</fullName>
    </recommendedName>
</protein>